<evidence type="ECO:0000313" key="9">
    <source>
        <dbReference type="Proteomes" id="UP000248749"/>
    </source>
</evidence>
<dbReference type="SUPFAM" id="SSF103473">
    <property type="entry name" value="MFS general substrate transporter"/>
    <property type="match status" value="1"/>
</dbReference>
<feature type="transmembrane region" description="Helical" evidence="7">
    <location>
        <begin position="468"/>
        <end position="488"/>
    </location>
</feature>
<reference evidence="8 9" key="1">
    <citation type="submission" date="2018-01" db="EMBL/GenBank/DDBJ databases">
        <title>Draft genome sequence of Salinispora sp. 13K206.</title>
        <authorList>
            <person name="Sahin N."/>
            <person name="Saygin H."/>
            <person name="Ay H."/>
        </authorList>
    </citation>
    <scope>NUCLEOTIDE SEQUENCE [LARGE SCALE GENOMIC DNA]</scope>
    <source>
        <strain evidence="8 9">13K206</strain>
    </source>
</reference>
<proteinExistence type="predicted"/>
<feature type="transmembrane region" description="Helical" evidence="7">
    <location>
        <begin position="403"/>
        <end position="420"/>
    </location>
</feature>
<evidence type="ECO:0000256" key="3">
    <source>
        <dbReference type="ARBA" id="ARBA00022692"/>
    </source>
</evidence>
<feature type="transmembrane region" description="Helical" evidence="7">
    <location>
        <begin position="106"/>
        <end position="130"/>
    </location>
</feature>
<accession>A0A2W2DL28</accession>
<dbReference type="Gene3D" id="1.20.1250.20">
    <property type="entry name" value="MFS general substrate transporter like domains"/>
    <property type="match status" value="1"/>
</dbReference>
<feature type="transmembrane region" description="Helical" evidence="7">
    <location>
        <begin position="237"/>
        <end position="262"/>
    </location>
</feature>
<feature type="transmembrane region" description="Helical" evidence="7">
    <location>
        <begin position="170"/>
        <end position="191"/>
    </location>
</feature>
<dbReference type="GO" id="GO:0022857">
    <property type="term" value="F:transmembrane transporter activity"/>
    <property type="evidence" value="ECO:0007669"/>
    <property type="project" value="InterPro"/>
</dbReference>
<evidence type="ECO:0000256" key="4">
    <source>
        <dbReference type="ARBA" id="ARBA00022989"/>
    </source>
</evidence>
<keyword evidence="4 7" id="KW-1133">Transmembrane helix</keyword>
<feature type="transmembrane region" description="Helical" evidence="7">
    <location>
        <begin position="197"/>
        <end position="216"/>
    </location>
</feature>
<feature type="transmembrane region" description="Helical" evidence="7">
    <location>
        <begin position="306"/>
        <end position="327"/>
    </location>
</feature>
<name>A0A2W2DL28_9ACTN</name>
<keyword evidence="5 7" id="KW-0472">Membrane</keyword>
<feature type="transmembrane region" description="Helical" evidence="7">
    <location>
        <begin position="268"/>
        <end position="285"/>
    </location>
</feature>
<evidence type="ECO:0000256" key="6">
    <source>
        <dbReference type="SAM" id="MobiDB-lite"/>
    </source>
</evidence>
<keyword evidence="3 7" id="KW-0812">Transmembrane</keyword>
<feature type="transmembrane region" description="Helical" evidence="7">
    <location>
        <begin position="440"/>
        <end position="462"/>
    </location>
</feature>
<feature type="transmembrane region" description="Helical" evidence="7">
    <location>
        <begin position="142"/>
        <end position="163"/>
    </location>
</feature>
<gene>
    <name evidence="8" type="ORF">C1I99_06605</name>
</gene>
<evidence type="ECO:0000256" key="5">
    <source>
        <dbReference type="ARBA" id="ARBA00023136"/>
    </source>
</evidence>
<evidence type="ECO:0000313" key="8">
    <source>
        <dbReference type="EMBL" id="PZG01550.1"/>
    </source>
</evidence>
<dbReference type="AlphaFoldDB" id="A0A2W2DL28"/>
<dbReference type="CDD" id="cd06173">
    <property type="entry name" value="MFS_MefA_like"/>
    <property type="match status" value="1"/>
</dbReference>
<dbReference type="InterPro" id="IPR011701">
    <property type="entry name" value="MFS"/>
</dbReference>
<keyword evidence="2" id="KW-1003">Cell membrane</keyword>
<feature type="region of interest" description="Disordered" evidence="6">
    <location>
        <begin position="1"/>
        <end position="59"/>
    </location>
</feature>
<dbReference type="EMBL" id="POUB01000026">
    <property type="protein sequence ID" value="PZG01550.1"/>
    <property type="molecule type" value="Genomic_DNA"/>
</dbReference>
<evidence type="ECO:0000256" key="2">
    <source>
        <dbReference type="ARBA" id="ARBA00022475"/>
    </source>
</evidence>
<dbReference type="Proteomes" id="UP000248749">
    <property type="component" value="Unassembled WGS sequence"/>
</dbReference>
<protein>
    <submittedName>
        <fullName evidence="8">MFS transporter</fullName>
    </submittedName>
</protein>
<dbReference type="Pfam" id="PF07690">
    <property type="entry name" value="MFS_1"/>
    <property type="match status" value="1"/>
</dbReference>
<comment type="subcellular location">
    <subcellularLocation>
        <location evidence="1">Cell membrane</location>
        <topology evidence="1">Multi-pass membrane protein</topology>
    </subcellularLocation>
</comment>
<evidence type="ECO:0000256" key="1">
    <source>
        <dbReference type="ARBA" id="ARBA00004651"/>
    </source>
</evidence>
<feature type="transmembrane region" description="Helical" evidence="7">
    <location>
        <begin position="347"/>
        <end position="367"/>
    </location>
</feature>
<dbReference type="PANTHER" id="PTHR23513">
    <property type="entry name" value="INTEGRAL MEMBRANE EFFLUX PROTEIN-RELATED"/>
    <property type="match status" value="1"/>
</dbReference>
<dbReference type="PANTHER" id="PTHR23513:SF6">
    <property type="entry name" value="MAJOR FACILITATOR SUPERFAMILY ASSOCIATED DOMAIN-CONTAINING PROTEIN"/>
    <property type="match status" value="1"/>
</dbReference>
<comment type="caution">
    <text evidence="8">The sequence shown here is derived from an EMBL/GenBank/DDBJ whole genome shotgun (WGS) entry which is preliminary data.</text>
</comment>
<keyword evidence="9" id="KW-1185">Reference proteome</keyword>
<dbReference type="GO" id="GO:0005886">
    <property type="term" value="C:plasma membrane"/>
    <property type="evidence" value="ECO:0007669"/>
    <property type="project" value="UniProtKB-SubCell"/>
</dbReference>
<sequence length="509" mass="53122">MQRATGKPPTRIFRTTAKPASPASIHPCATPPQPDREAARPHSGQPGRRPAAGTQVRPSACRLPRRRRYGALAAASIDGMIVHPRSRRKLTRLRVRPTGGRPAHPLHLVVTAHAVSTYGSFLNLVALGLFTLQITGSPVQTGLFMAVRLAAGFLMGPVAGLLVNRYPRTVLMIGADLLSATVLVLLVLVPAGAQPTVLYLLAVVLGGGQILWGVALRSGLPELVGPERLARANGRLVAARSTAMLLGFGTSGLLVTLLGYHAAFLLDAASYGVSALLLCGVRGWTSVGASARRRPAGALRGLRIRGVLAGIAPVVVAMIVVRAADAFGSASHNVGLPVYASLARPDAPASFAALFTTTWAVGSLVVGRWYARRDAHPTSPAAFGIATCAMSLLFVLAFTGPPVWLLIILVVAAGVADGYAEISYTTRLQNVEPSRRAHLFGLAGAVQNAGFGLGMIVSAFALGRLAPLSVVAVAHGLALVAALVFLVAHARPSLRRPDRPAEQRVEVSP</sequence>
<organism evidence="8 9">
    <name type="scientific">Micromonospora deserti</name>
    <dbReference type="NCBI Taxonomy" id="2070366"/>
    <lineage>
        <taxon>Bacteria</taxon>
        <taxon>Bacillati</taxon>
        <taxon>Actinomycetota</taxon>
        <taxon>Actinomycetes</taxon>
        <taxon>Micromonosporales</taxon>
        <taxon>Micromonosporaceae</taxon>
        <taxon>Micromonospora</taxon>
    </lineage>
</organism>
<dbReference type="InterPro" id="IPR036259">
    <property type="entry name" value="MFS_trans_sf"/>
</dbReference>
<feature type="transmembrane region" description="Helical" evidence="7">
    <location>
        <begin position="379"/>
        <end position="397"/>
    </location>
</feature>
<evidence type="ECO:0000256" key="7">
    <source>
        <dbReference type="SAM" id="Phobius"/>
    </source>
</evidence>